<dbReference type="VEuPathDB" id="TriTrypDB:C3747_46g213"/>
<dbReference type="VEuPathDB" id="TriTrypDB:TcCLB.511077.160"/>
<comment type="caution">
    <text evidence="3">The sequence shown here is derived from an EMBL/GenBank/DDBJ whole genome shotgun (WGS) entry which is preliminary data.</text>
</comment>
<gene>
    <name evidence="3" type="ORF">C3747_46g213</name>
</gene>
<dbReference type="VEuPathDB" id="TriTrypDB:TcCLB.511553.130"/>
<accession>A0A2V2WXS6</accession>
<dbReference type="VEuPathDB" id="TriTrypDB:C4B63_215g12"/>
<dbReference type="VEuPathDB" id="TriTrypDB:TcYC6_0156420"/>
<feature type="compositionally biased region" description="Low complexity" evidence="1">
    <location>
        <begin position="116"/>
        <end position="138"/>
    </location>
</feature>
<dbReference type="VEuPathDB" id="TriTrypDB:C4B63_1g1314"/>
<feature type="compositionally biased region" description="Polar residues" evidence="1">
    <location>
        <begin position="72"/>
        <end position="82"/>
    </location>
</feature>
<keyword evidence="2" id="KW-0732">Signal</keyword>
<reference evidence="3 4" key="1">
    <citation type="journal article" date="2018" name="Microb. Genom.">
        <title>Expanding an expanded genome: long-read sequencing of Trypanosoma cruzi.</title>
        <authorList>
            <person name="Berna L."/>
            <person name="Rodriguez M."/>
            <person name="Chiribao M.L."/>
            <person name="Parodi-Talice A."/>
            <person name="Pita S."/>
            <person name="Rijo G."/>
            <person name="Alvarez-Valin F."/>
            <person name="Robello C."/>
        </authorList>
    </citation>
    <scope>NUCLEOTIDE SEQUENCE [LARGE SCALE GENOMIC DNA]</scope>
    <source>
        <strain evidence="3 4">TCC</strain>
    </source>
</reference>
<dbReference type="VEuPathDB" id="TriTrypDB:TCDM_11660"/>
<protein>
    <submittedName>
        <fullName evidence="3">Putative mucin TcMUCII</fullName>
    </submittedName>
</protein>
<evidence type="ECO:0000256" key="1">
    <source>
        <dbReference type="SAM" id="MobiDB-lite"/>
    </source>
</evidence>
<evidence type="ECO:0000256" key="2">
    <source>
        <dbReference type="SAM" id="SignalP"/>
    </source>
</evidence>
<feature type="compositionally biased region" description="Polar residues" evidence="1">
    <location>
        <begin position="36"/>
        <end position="57"/>
    </location>
</feature>
<evidence type="ECO:0000313" key="4">
    <source>
        <dbReference type="Proteomes" id="UP000246078"/>
    </source>
</evidence>
<feature type="chain" id="PRO_5030058966" evidence="2">
    <location>
        <begin position="24"/>
        <end position="224"/>
    </location>
</feature>
<dbReference type="VEuPathDB" id="TriTrypDB:BCY84_05505"/>
<dbReference type="VEuPathDB" id="TriTrypDB:TcG_12833"/>
<feature type="region of interest" description="Disordered" evidence="1">
    <location>
        <begin position="25"/>
        <end position="138"/>
    </location>
</feature>
<feature type="compositionally biased region" description="Polar residues" evidence="1">
    <location>
        <begin position="105"/>
        <end position="115"/>
    </location>
</feature>
<organism evidence="3 4">
    <name type="scientific">Trypanosoma cruzi</name>
    <dbReference type="NCBI Taxonomy" id="5693"/>
    <lineage>
        <taxon>Eukaryota</taxon>
        <taxon>Discoba</taxon>
        <taxon>Euglenozoa</taxon>
        <taxon>Kinetoplastea</taxon>
        <taxon>Metakinetoplastina</taxon>
        <taxon>Trypanosomatida</taxon>
        <taxon>Trypanosomatidae</taxon>
        <taxon>Trypanosoma</taxon>
        <taxon>Schizotrypanum</taxon>
    </lineage>
</organism>
<dbReference type="VEuPathDB" id="TriTrypDB:BCY84_22514"/>
<dbReference type="VEuPathDB" id="TriTrypDB:TCDM_08744"/>
<proteinExistence type="predicted"/>
<dbReference type="EMBL" id="PRFC01000046">
    <property type="protein sequence ID" value="PWV13045.1"/>
    <property type="molecule type" value="Genomic_DNA"/>
</dbReference>
<dbReference type="Proteomes" id="UP000246078">
    <property type="component" value="Unassembled WGS sequence"/>
</dbReference>
<sequence>MMTCRLLCALLVLALCCRLSVYATPSDEDTAGNSGGNSDPTKSNLGGPNQVTQLPNTTPLPPKVSEGGKVTAESQSDLSQAQDQEKDEKSTNEEADRHENDKANDQNQKTNAINATTTTTTTTSTTTTTTTTTQAPRQPRLPLRHRHQVLRLQKHQLRRPPAHRHVFAKSMAASAALRGCVPRCCSSHPRWRTPLWAEEVYAGCACQHSTAEICVRLLWSHVNK</sequence>
<dbReference type="VEuPathDB" id="TriTrypDB:TcCL_ESM08905"/>
<evidence type="ECO:0000313" key="3">
    <source>
        <dbReference type="EMBL" id="PWV13045.1"/>
    </source>
</evidence>
<feature type="compositionally biased region" description="Basic and acidic residues" evidence="1">
    <location>
        <begin position="83"/>
        <end position="104"/>
    </location>
</feature>
<dbReference type="VEuPathDB" id="TriTrypDB:TcBrA4_0167550"/>
<dbReference type="VEuPathDB" id="TriTrypDB:TcCLB.504155.140"/>
<name>A0A2V2WXS6_TRYCR</name>
<feature type="signal peptide" evidence="2">
    <location>
        <begin position="1"/>
        <end position="23"/>
    </location>
</feature>
<dbReference type="VEuPathDB" id="TriTrypDB:TcCLB.504081.520"/>
<dbReference type="VEuPathDB" id="TriTrypDB:ECC02_012829"/>
<dbReference type="AlphaFoldDB" id="A0A2V2WXS6"/>